<sequence length="495" mass="56330">MLPRVLGYTPAMAQKKSSGTTGTATDGEPQKDPYTGIQAERVRTLQDGDPDGGGRYVLYWMQSSVRADLNHALEYAVHRANDLEKPLLVCFGLMDDYPEANARHYLFLLQGLADVAKALEKRKIPFVVQRGAPYDVAIELGRKAALVVLDRGYLRHQKQWYDKVVGALDVPVVQVETDVVVPVETASDKRESAARTLRPKITKHLTRFLVPLPTTTLKDTTAPRVKSEDVSDPEAYLKKLKVDDSAPPVRLWEGGNTAARKQLKAFLSNSFSSYSDHRNQPQTDDVSHMSKYLHYGHISPVAIALEVGDRHGKNADDLLEELIVRRELPMNYVFYEKDYDKYSALPEWARTTLDEHRDDNREHQYTAGQLEKGETHDEYWNAAMKEMVVTGYLHNYMRMYWGKKIIEWSTTPETAYKTAITLNNKYLLDGRDPNSWSNISWLFGNQDRGWTERPVLGKVRWMSAGGLERKADPKAYVEKVDKLAEQVERQRAKGA</sequence>
<keyword evidence="10 15" id="KW-0456">Lyase</keyword>
<accession>A0A542DVG0</accession>
<evidence type="ECO:0000256" key="6">
    <source>
        <dbReference type="ARBA" id="ARBA00022763"/>
    </source>
</evidence>
<dbReference type="EMBL" id="VFMN01000001">
    <property type="protein sequence ID" value="TQJ07025.1"/>
    <property type="molecule type" value="Genomic_DNA"/>
</dbReference>
<keyword evidence="9" id="KW-0234">DNA repair</keyword>
<keyword evidence="7" id="KW-0274">FAD</keyword>
<evidence type="ECO:0000313" key="15">
    <source>
        <dbReference type="EMBL" id="TQJ07025.1"/>
    </source>
</evidence>
<feature type="compositionally biased region" description="Polar residues" evidence="13">
    <location>
        <begin position="15"/>
        <end position="24"/>
    </location>
</feature>
<dbReference type="InterPro" id="IPR036134">
    <property type="entry name" value="Crypto/Photolyase_FAD-like_sf"/>
</dbReference>
<dbReference type="PANTHER" id="PTHR10211">
    <property type="entry name" value="DEOXYRIBODIPYRIMIDINE PHOTOLYASE"/>
    <property type="match status" value="1"/>
</dbReference>
<evidence type="ECO:0000256" key="11">
    <source>
        <dbReference type="ARBA" id="ARBA00031671"/>
    </source>
</evidence>
<evidence type="ECO:0000256" key="9">
    <source>
        <dbReference type="ARBA" id="ARBA00023204"/>
    </source>
</evidence>
<dbReference type="SUPFAM" id="SSF48173">
    <property type="entry name" value="Cryptochrome/photolyase FAD-binding domain"/>
    <property type="match status" value="1"/>
</dbReference>
<evidence type="ECO:0000256" key="8">
    <source>
        <dbReference type="ARBA" id="ARBA00023125"/>
    </source>
</evidence>
<comment type="catalytic activity">
    <reaction evidence="12">
        <text>cyclobutadipyrimidine (in DNA) = 2 pyrimidine residues (in DNA).</text>
        <dbReference type="EC" id="4.1.99.3"/>
    </reaction>
</comment>
<dbReference type="Gene3D" id="1.10.579.10">
    <property type="entry name" value="DNA Cyclobutane Dipyrimidine Photolyase, subunit A, domain 3"/>
    <property type="match status" value="1"/>
</dbReference>
<keyword evidence="6" id="KW-0227">DNA damage</keyword>
<dbReference type="Gene3D" id="3.40.50.620">
    <property type="entry name" value="HUPs"/>
    <property type="match status" value="1"/>
</dbReference>
<dbReference type="SUPFAM" id="SSF52425">
    <property type="entry name" value="Cryptochrome/photolyase, N-terminal domain"/>
    <property type="match status" value="1"/>
</dbReference>
<dbReference type="EC" id="4.1.99.3" evidence="3"/>
<dbReference type="GO" id="GO:0003677">
    <property type="term" value="F:DNA binding"/>
    <property type="evidence" value="ECO:0007669"/>
    <property type="project" value="UniProtKB-KW"/>
</dbReference>
<dbReference type="InterPro" id="IPR006050">
    <property type="entry name" value="DNA_photolyase_N"/>
</dbReference>
<dbReference type="Gene3D" id="1.25.40.80">
    <property type="match status" value="1"/>
</dbReference>
<keyword evidence="8" id="KW-0238">DNA-binding</keyword>
<evidence type="ECO:0000256" key="7">
    <source>
        <dbReference type="ARBA" id="ARBA00022827"/>
    </source>
</evidence>
<comment type="cofactor">
    <cofactor evidence="1">
        <name>FAD</name>
        <dbReference type="ChEBI" id="CHEBI:57692"/>
    </cofactor>
</comment>
<dbReference type="FunFam" id="1.10.579.10:FF:000002">
    <property type="entry name" value="Deoxyribodipyrimidine photolyase"/>
    <property type="match status" value="1"/>
</dbReference>
<proteinExistence type="inferred from homology"/>
<evidence type="ECO:0000256" key="3">
    <source>
        <dbReference type="ARBA" id="ARBA00013149"/>
    </source>
</evidence>
<keyword evidence="5" id="KW-0285">Flavoprotein</keyword>
<dbReference type="InterPro" id="IPR014729">
    <property type="entry name" value="Rossmann-like_a/b/a_fold"/>
</dbReference>
<protein>
    <recommendedName>
        <fullName evidence="4">Deoxyribodipyrimidine photo-lyase</fullName>
        <ecNumber evidence="3">4.1.99.3</ecNumber>
    </recommendedName>
    <alternativeName>
        <fullName evidence="11">DNA photolyase</fullName>
    </alternativeName>
</protein>
<evidence type="ECO:0000256" key="13">
    <source>
        <dbReference type="SAM" id="MobiDB-lite"/>
    </source>
</evidence>
<evidence type="ECO:0000313" key="16">
    <source>
        <dbReference type="Proteomes" id="UP000317893"/>
    </source>
</evidence>
<feature type="domain" description="Photolyase/cryptochrome alpha/beta" evidence="14">
    <location>
        <begin position="55"/>
        <end position="183"/>
    </location>
</feature>
<organism evidence="15 16">
    <name type="scientific">Lapillicoccus jejuensis</name>
    <dbReference type="NCBI Taxonomy" id="402171"/>
    <lineage>
        <taxon>Bacteria</taxon>
        <taxon>Bacillati</taxon>
        <taxon>Actinomycetota</taxon>
        <taxon>Actinomycetes</taxon>
        <taxon>Micrococcales</taxon>
        <taxon>Intrasporangiaceae</taxon>
        <taxon>Lapillicoccus</taxon>
    </lineage>
</organism>
<keyword evidence="16" id="KW-1185">Reference proteome</keyword>
<dbReference type="GO" id="GO:0000719">
    <property type="term" value="P:photoreactive repair"/>
    <property type="evidence" value="ECO:0007669"/>
    <property type="project" value="TreeGrafter"/>
</dbReference>
<dbReference type="PANTHER" id="PTHR10211:SF0">
    <property type="entry name" value="DEOXYRIBODIPYRIMIDINE PHOTO-LYASE"/>
    <property type="match status" value="1"/>
</dbReference>
<reference evidence="15 16" key="1">
    <citation type="submission" date="2019-06" db="EMBL/GenBank/DDBJ databases">
        <title>Sequencing the genomes of 1000 actinobacteria strains.</title>
        <authorList>
            <person name="Klenk H.-P."/>
        </authorList>
    </citation>
    <scope>NUCLEOTIDE SEQUENCE [LARGE SCALE GENOMIC DNA]</scope>
    <source>
        <strain evidence="15 16">DSM 18607</strain>
    </source>
</reference>
<dbReference type="InterPro" id="IPR052219">
    <property type="entry name" value="Photolyase_Class-2"/>
</dbReference>
<evidence type="ECO:0000259" key="14">
    <source>
        <dbReference type="PROSITE" id="PS51645"/>
    </source>
</evidence>
<evidence type="ECO:0000256" key="1">
    <source>
        <dbReference type="ARBA" id="ARBA00001974"/>
    </source>
</evidence>
<gene>
    <name evidence="15" type="ORF">FB458_0071</name>
</gene>
<comment type="similarity">
    <text evidence="2">Belongs to the DNA photolyase class-2 family.</text>
</comment>
<dbReference type="Pfam" id="PF00875">
    <property type="entry name" value="DNA_photolyase"/>
    <property type="match status" value="1"/>
</dbReference>
<evidence type="ECO:0000256" key="10">
    <source>
        <dbReference type="ARBA" id="ARBA00023239"/>
    </source>
</evidence>
<evidence type="ECO:0000256" key="4">
    <source>
        <dbReference type="ARBA" id="ARBA00014046"/>
    </source>
</evidence>
<evidence type="ECO:0000256" key="5">
    <source>
        <dbReference type="ARBA" id="ARBA00022630"/>
    </source>
</evidence>
<comment type="caution">
    <text evidence="15">The sequence shown here is derived from an EMBL/GenBank/DDBJ whole genome shotgun (WGS) entry which is preliminary data.</text>
</comment>
<feature type="region of interest" description="Disordered" evidence="13">
    <location>
        <begin position="1"/>
        <end position="34"/>
    </location>
</feature>
<dbReference type="InterPro" id="IPR036155">
    <property type="entry name" value="Crypto/Photolyase_N_sf"/>
</dbReference>
<dbReference type="PROSITE" id="PS51645">
    <property type="entry name" value="PHR_CRY_ALPHA_BETA"/>
    <property type="match status" value="1"/>
</dbReference>
<dbReference type="Proteomes" id="UP000317893">
    <property type="component" value="Unassembled WGS sequence"/>
</dbReference>
<dbReference type="AlphaFoldDB" id="A0A542DVG0"/>
<dbReference type="GO" id="GO:0003904">
    <property type="term" value="F:deoxyribodipyrimidine photo-lyase activity"/>
    <property type="evidence" value="ECO:0007669"/>
    <property type="project" value="UniProtKB-EC"/>
</dbReference>
<evidence type="ECO:0000256" key="2">
    <source>
        <dbReference type="ARBA" id="ARBA00006409"/>
    </source>
</evidence>
<name>A0A542DVG0_9MICO</name>
<evidence type="ECO:0000256" key="12">
    <source>
        <dbReference type="ARBA" id="ARBA00033999"/>
    </source>
</evidence>